<dbReference type="FunFam" id="3.40.50.2300:FF:000002">
    <property type="entry name" value="DNA-binding response regulator PhoP"/>
    <property type="match status" value="1"/>
</dbReference>
<dbReference type="InterPro" id="IPR001867">
    <property type="entry name" value="OmpR/PhoB-type_DNA-bd"/>
</dbReference>
<dbReference type="Pfam" id="PF00072">
    <property type="entry name" value="Response_reg"/>
    <property type="match status" value="1"/>
</dbReference>
<sequence length="227" mass="25544">MRILLVEDDEQLCHFLKLQLIKEGFEVDDCKNGEDALYFISQRSHDLVLLDRMLPGMDGLAVLKNVRNAGIHIPVILITALGELGDKITGLDCGADDYLVKPFAHEELMARIRCIIRRPKQLALSDLLTRGDITYRLEEKMLTGPGGSCSLSKKEGNLLEAFLRNPGQILPRATLMVKGWGTEAEVEDSSLDTYVHFLRQRLRAVKSRLILKTVRGIGYRLENKDVS</sequence>
<name>A0A949JVT7_9FIRM</name>
<dbReference type="GO" id="GO:0032993">
    <property type="term" value="C:protein-DNA complex"/>
    <property type="evidence" value="ECO:0007669"/>
    <property type="project" value="TreeGrafter"/>
</dbReference>
<dbReference type="GO" id="GO:0000976">
    <property type="term" value="F:transcription cis-regulatory region binding"/>
    <property type="evidence" value="ECO:0007669"/>
    <property type="project" value="TreeGrafter"/>
</dbReference>
<dbReference type="Pfam" id="PF00486">
    <property type="entry name" value="Trans_reg_C"/>
    <property type="match status" value="1"/>
</dbReference>
<feature type="DNA-binding region" description="OmpR/PhoB-type" evidence="9">
    <location>
        <begin position="125"/>
        <end position="223"/>
    </location>
</feature>
<keyword evidence="13" id="KW-1185">Reference proteome</keyword>
<dbReference type="Gene3D" id="3.40.50.2300">
    <property type="match status" value="1"/>
</dbReference>
<keyword evidence="5 9" id="KW-0238">DNA-binding</keyword>
<dbReference type="Proteomes" id="UP000712157">
    <property type="component" value="Unassembled WGS sequence"/>
</dbReference>
<keyword evidence="6" id="KW-0804">Transcription</keyword>
<dbReference type="PROSITE" id="PS50110">
    <property type="entry name" value="RESPONSE_REGULATORY"/>
    <property type="match status" value="1"/>
</dbReference>
<evidence type="ECO:0000256" key="2">
    <source>
        <dbReference type="ARBA" id="ARBA00022553"/>
    </source>
</evidence>
<keyword evidence="2 8" id="KW-0597">Phosphoprotein</keyword>
<proteinExistence type="predicted"/>
<dbReference type="SMART" id="SM00862">
    <property type="entry name" value="Trans_reg_C"/>
    <property type="match status" value="1"/>
</dbReference>
<comment type="caution">
    <text evidence="12">The sequence shown here is derived from an EMBL/GenBank/DDBJ whole genome shotgun (WGS) entry which is preliminary data.</text>
</comment>
<dbReference type="GO" id="GO:0005829">
    <property type="term" value="C:cytosol"/>
    <property type="evidence" value="ECO:0007669"/>
    <property type="project" value="TreeGrafter"/>
</dbReference>
<protein>
    <recommendedName>
        <fullName evidence="1">Stage 0 sporulation protein A homolog</fullName>
    </recommendedName>
</protein>
<dbReference type="InterPro" id="IPR039420">
    <property type="entry name" value="WalR-like"/>
</dbReference>
<dbReference type="Gene3D" id="6.10.250.690">
    <property type="match status" value="1"/>
</dbReference>
<dbReference type="PROSITE" id="PS51755">
    <property type="entry name" value="OMPR_PHOB"/>
    <property type="match status" value="1"/>
</dbReference>
<accession>A0A949JVT7</accession>
<dbReference type="CDD" id="cd00383">
    <property type="entry name" value="trans_reg_C"/>
    <property type="match status" value="1"/>
</dbReference>
<dbReference type="InterPro" id="IPR036388">
    <property type="entry name" value="WH-like_DNA-bd_sf"/>
</dbReference>
<dbReference type="AlphaFoldDB" id="A0A949JVT7"/>
<gene>
    <name evidence="12" type="ORF">KTH89_00285</name>
</gene>
<dbReference type="GO" id="GO:0006355">
    <property type="term" value="P:regulation of DNA-templated transcription"/>
    <property type="evidence" value="ECO:0007669"/>
    <property type="project" value="InterPro"/>
</dbReference>
<evidence type="ECO:0000259" key="11">
    <source>
        <dbReference type="PROSITE" id="PS51755"/>
    </source>
</evidence>
<dbReference type="InterPro" id="IPR001789">
    <property type="entry name" value="Sig_transdc_resp-reg_receiver"/>
</dbReference>
<keyword evidence="4" id="KW-0805">Transcription regulation</keyword>
<evidence type="ECO:0000256" key="3">
    <source>
        <dbReference type="ARBA" id="ARBA00023012"/>
    </source>
</evidence>
<dbReference type="Gene3D" id="1.10.10.10">
    <property type="entry name" value="Winged helix-like DNA-binding domain superfamily/Winged helix DNA-binding domain"/>
    <property type="match status" value="1"/>
</dbReference>
<dbReference type="RefSeq" id="WP_158343916.1">
    <property type="nucleotide sequence ID" value="NZ_JAHQCW010000001.1"/>
</dbReference>
<dbReference type="PANTHER" id="PTHR48111">
    <property type="entry name" value="REGULATOR OF RPOS"/>
    <property type="match status" value="1"/>
</dbReference>
<evidence type="ECO:0000313" key="13">
    <source>
        <dbReference type="Proteomes" id="UP000712157"/>
    </source>
</evidence>
<evidence type="ECO:0000256" key="6">
    <source>
        <dbReference type="ARBA" id="ARBA00023163"/>
    </source>
</evidence>
<feature type="domain" description="OmpR/PhoB-type" evidence="11">
    <location>
        <begin position="125"/>
        <end position="223"/>
    </location>
</feature>
<evidence type="ECO:0000259" key="10">
    <source>
        <dbReference type="PROSITE" id="PS50110"/>
    </source>
</evidence>
<dbReference type="SUPFAM" id="SSF46894">
    <property type="entry name" value="C-terminal effector domain of the bipartite response regulators"/>
    <property type="match status" value="1"/>
</dbReference>
<feature type="domain" description="Response regulatory" evidence="10">
    <location>
        <begin position="2"/>
        <end position="116"/>
    </location>
</feature>
<dbReference type="SUPFAM" id="SSF52172">
    <property type="entry name" value="CheY-like"/>
    <property type="match status" value="1"/>
</dbReference>
<feature type="modified residue" description="4-aspartylphosphate" evidence="8">
    <location>
        <position position="51"/>
    </location>
</feature>
<evidence type="ECO:0000256" key="4">
    <source>
        <dbReference type="ARBA" id="ARBA00023015"/>
    </source>
</evidence>
<dbReference type="EMBL" id="JAHQCW010000001">
    <property type="protein sequence ID" value="MBU9734951.1"/>
    <property type="molecule type" value="Genomic_DNA"/>
</dbReference>
<dbReference type="InterPro" id="IPR011006">
    <property type="entry name" value="CheY-like_superfamily"/>
</dbReference>
<reference evidence="12" key="1">
    <citation type="submission" date="2021-06" db="EMBL/GenBank/DDBJ databases">
        <title>Description of novel taxa of the family Lachnospiraceae.</title>
        <authorList>
            <person name="Chaplin A.V."/>
            <person name="Sokolova S.R."/>
            <person name="Pikina A.P."/>
            <person name="Korzhanova M."/>
            <person name="Belova V."/>
            <person name="Korostin D."/>
            <person name="Efimov B.A."/>
        </authorList>
    </citation>
    <scope>NUCLEOTIDE SEQUENCE</scope>
    <source>
        <strain evidence="12">ASD5720</strain>
    </source>
</reference>
<dbReference type="InterPro" id="IPR016032">
    <property type="entry name" value="Sig_transdc_resp-reg_C-effctor"/>
</dbReference>
<dbReference type="SMART" id="SM00448">
    <property type="entry name" value="REC"/>
    <property type="match status" value="1"/>
</dbReference>
<evidence type="ECO:0000313" key="12">
    <source>
        <dbReference type="EMBL" id="MBU9734951.1"/>
    </source>
</evidence>
<evidence type="ECO:0000256" key="8">
    <source>
        <dbReference type="PROSITE-ProRule" id="PRU00169"/>
    </source>
</evidence>
<dbReference type="GO" id="GO:0000156">
    <property type="term" value="F:phosphorelay response regulator activity"/>
    <property type="evidence" value="ECO:0007669"/>
    <property type="project" value="TreeGrafter"/>
</dbReference>
<keyword evidence="3" id="KW-0902">Two-component regulatory system</keyword>
<evidence type="ECO:0000256" key="5">
    <source>
        <dbReference type="ARBA" id="ARBA00023125"/>
    </source>
</evidence>
<evidence type="ECO:0000256" key="7">
    <source>
        <dbReference type="ARBA" id="ARBA00024867"/>
    </source>
</evidence>
<evidence type="ECO:0000256" key="9">
    <source>
        <dbReference type="PROSITE-ProRule" id="PRU01091"/>
    </source>
</evidence>
<dbReference type="PANTHER" id="PTHR48111:SF1">
    <property type="entry name" value="TWO-COMPONENT RESPONSE REGULATOR ORR33"/>
    <property type="match status" value="1"/>
</dbReference>
<organism evidence="12 13">
    <name type="scientific">Diplocloster agilis</name>
    <dbReference type="NCBI Taxonomy" id="2850323"/>
    <lineage>
        <taxon>Bacteria</taxon>
        <taxon>Bacillati</taxon>
        <taxon>Bacillota</taxon>
        <taxon>Clostridia</taxon>
        <taxon>Lachnospirales</taxon>
        <taxon>Lachnospiraceae</taxon>
        <taxon>Diplocloster</taxon>
    </lineage>
</organism>
<comment type="function">
    <text evidence="7">May play the central regulatory role in sporulation. It may be an element of the effector pathway responsible for the activation of sporulation genes in response to nutritional stress. Spo0A may act in concert with spo0H (a sigma factor) to control the expression of some genes that are critical to the sporulation process.</text>
</comment>
<evidence type="ECO:0000256" key="1">
    <source>
        <dbReference type="ARBA" id="ARBA00018672"/>
    </source>
</evidence>